<dbReference type="RefSeq" id="WP_273010686.1">
    <property type="nucleotide sequence ID" value="NZ_DAINLL010000004.1"/>
</dbReference>
<accession>A0A124FKY3</accession>
<keyword evidence="4 9" id="KW-0812">Transmembrane</keyword>
<comment type="function">
    <text evidence="9 10">This protein specifically catalyzes the removal of signal peptides from prolipoproteins.</text>
</comment>
<sequence length="156" mass="17896">MKTFWIWANIVFLLDRLTKFWFINLIYPGNQDVWQVLPGINLVKVWNKGVAFGLFAKDSFLGTLGLIFLNLILLALIFFWAKHKAYKPETKTEIIGLGLIFGGGVSNLLDRLVFGAVFDFIDLYVKNFHWPAFNIADIAITLGLFILIYKQLKHVS</sequence>
<dbReference type="NCBIfam" id="TIGR00077">
    <property type="entry name" value="lspA"/>
    <property type="match status" value="1"/>
</dbReference>
<feature type="active site" evidence="9">
    <location>
        <position position="119"/>
    </location>
</feature>
<evidence type="ECO:0000256" key="4">
    <source>
        <dbReference type="ARBA" id="ARBA00022692"/>
    </source>
</evidence>
<evidence type="ECO:0000256" key="6">
    <source>
        <dbReference type="ARBA" id="ARBA00022801"/>
    </source>
</evidence>
<comment type="caution">
    <text evidence="12">The sequence shown here is derived from an EMBL/GenBank/DDBJ whole genome shotgun (WGS) entry which is preliminary data.</text>
</comment>
<keyword evidence="8 9" id="KW-0472">Membrane</keyword>
<proteinExistence type="inferred from homology"/>
<evidence type="ECO:0000256" key="9">
    <source>
        <dbReference type="HAMAP-Rule" id="MF_00161"/>
    </source>
</evidence>
<protein>
    <recommendedName>
        <fullName evidence="9">Lipoprotein signal peptidase</fullName>
        <ecNumber evidence="9">3.4.23.36</ecNumber>
    </recommendedName>
    <alternativeName>
        <fullName evidence="9">Prolipoprotein signal peptidase</fullName>
    </alternativeName>
    <alternativeName>
        <fullName evidence="9">Signal peptidase II</fullName>
        <shortName evidence="9">SPase II</shortName>
    </alternativeName>
</protein>
<keyword evidence="3 9" id="KW-0645">Protease</keyword>
<dbReference type="PRINTS" id="PR00781">
    <property type="entry name" value="LIPOSIGPTASE"/>
</dbReference>
<evidence type="ECO:0000256" key="1">
    <source>
        <dbReference type="ARBA" id="ARBA00006139"/>
    </source>
</evidence>
<feature type="transmembrane region" description="Helical" evidence="9">
    <location>
        <begin position="130"/>
        <end position="149"/>
    </location>
</feature>
<evidence type="ECO:0000256" key="7">
    <source>
        <dbReference type="ARBA" id="ARBA00022989"/>
    </source>
</evidence>
<dbReference type="GO" id="GO:0004190">
    <property type="term" value="F:aspartic-type endopeptidase activity"/>
    <property type="evidence" value="ECO:0007669"/>
    <property type="project" value="UniProtKB-UniRule"/>
</dbReference>
<dbReference type="EC" id="3.4.23.36" evidence="9"/>
<evidence type="ECO:0000256" key="3">
    <source>
        <dbReference type="ARBA" id="ARBA00022670"/>
    </source>
</evidence>
<comment type="catalytic activity">
    <reaction evidence="9 10">
        <text>Release of signal peptides from bacterial membrane prolipoproteins. Hydrolyzes -Xaa-Yaa-Zaa-|-(S,diacylglyceryl)Cys-, in which Xaa is hydrophobic (preferably Leu), and Yaa (Ala or Ser) and Zaa (Gly or Ala) have small, neutral side chains.</text>
        <dbReference type="EC" id="3.4.23.36"/>
    </reaction>
</comment>
<evidence type="ECO:0000313" key="12">
    <source>
        <dbReference type="EMBL" id="HAA84585.1"/>
    </source>
</evidence>
<dbReference type="InterPro" id="IPR001872">
    <property type="entry name" value="Peptidase_A8"/>
</dbReference>
<comment type="similarity">
    <text evidence="1 9 11">Belongs to the peptidase A8 family.</text>
</comment>
<organism evidence="12 13">
    <name type="scientific">Thermodesulfobacterium commune</name>
    <dbReference type="NCBI Taxonomy" id="1741"/>
    <lineage>
        <taxon>Bacteria</taxon>
        <taxon>Pseudomonadati</taxon>
        <taxon>Thermodesulfobacteriota</taxon>
        <taxon>Thermodesulfobacteria</taxon>
        <taxon>Thermodesulfobacteriales</taxon>
        <taxon>Thermodesulfobacteriaceae</taxon>
        <taxon>Thermodesulfobacterium</taxon>
    </lineage>
</organism>
<dbReference type="UniPathway" id="UPA00665"/>
<keyword evidence="7 9" id="KW-1133">Transmembrane helix</keyword>
<evidence type="ECO:0000256" key="2">
    <source>
        <dbReference type="ARBA" id="ARBA00022475"/>
    </source>
</evidence>
<gene>
    <name evidence="9 12" type="primary">lspA</name>
    <name evidence="12" type="ORF">DCE01_07370</name>
</gene>
<evidence type="ECO:0000256" key="8">
    <source>
        <dbReference type="ARBA" id="ARBA00023136"/>
    </source>
</evidence>
<evidence type="ECO:0000256" key="5">
    <source>
        <dbReference type="ARBA" id="ARBA00022750"/>
    </source>
</evidence>
<evidence type="ECO:0000256" key="11">
    <source>
        <dbReference type="RuleBase" id="RU004181"/>
    </source>
</evidence>
<dbReference type="Proteomes" id="UP000257240">
    <property type="component" value="Unassembled WGS sequence"/>
</dbReference>
<name>A0A124FKY3_9BACT</name>
<keyword evidence="6 9" id="KW-0378">Hydrolase</keyword>
<comment type="pathway">
    <text evidence="9">Protein modification; lipoprotein biosynthesis (signal peptide cleavage).</text>
</comment>
<feature type="transmembrane region" description="Helical" evidence="9">
    <location>
        <begin position="60"/>
        <end position="81"/>
    </location>
</feature>
<reference evidence="12 13" key="1">
    <citation type="journal article" date="2018" name="Nat. Biotechnol.">
        <title>A standardized bacterial taxonomy based on genome phylogeny substantially revises the tree of life.</title>
        <authorList>
            <person name="Parks D.H."/>
            <person name="Chuvochina M."/>
            <person name="Waite D.W."/>
            <person name="Rinke C."/>
            <person name="Skarshewski A."/>
            <person name="Chaumeil P.A."/>
            <person name="Hugenholtz P."/>
        </authorList>
    </citation>
    <scope>NUCLEOTIDE SEQUENCE [LARGE SCALE GENOMIC DNA]</scope>
    <source>
        <strain evidence="12">UBA12529</strain>
    </source>
</reference>
<comment type="subcellular location">
    <subcellularLocation>
        <location evidence="9">Cell membrane</location>
        <topology evidence="9">Multi-pass membrane protein</topology>
    </subcellularLocation>
</comment>
<dbReference type="GO" id="GO:0006508">
    <property type="term" value="P:proteolysis"/>
    <property type="evidence" value="ECO:0007669"/>
    <property type="project" value="UniProtKB-KW"/>
</dbReference>
<keyword evidence="5 9" id="KW-0064">Aspartyl protease</keyword>
<dbReference type="PROSITE" id="PS00855">
    <property type="entry name" value="SPASE_II"/>
    <property type="match status" value="1"/>
</dbReference>
<evidence type="ECO:0000256" key="10">
    <source>
        <dbReference type="RuleBase" id="RU000594"/>
    </source>
</evidence>
<comment type="caution">
    <text evidence="9">Lacks conserved residue(s) required for the propagation of feature annotation.</text>
</comment>
<dbReference type="PANTHER" id="PTHR33695">
    <property type="entry name" value="LIPOPROTEIN SIGNAL PEPTIDASE"/>
    <property type="match status" value="1"/>
</dbReference>
<dbReference type="Pfam" id="PF01252">
    <property type="entry name" value="Peptidase_A8"/>
    <property type="match status" value="1"/>
</dbReference>
<dbReference type="GO" id="GO:0005886">
    <property type="term" value="C:plasma membrane"/>
    <property type="evidence" value="ECO:0007669"/>
    <property type="project" value="UniProtKB-SubCell"/>
</dbReference>
<dbReference type="EMBL" id="DLVE01000092">
    <property type="protein sequence ID" value="HAA84585.1"/>
    <property type="molecule type" value="Genomic_DNA"/>
</dbReference>
<dbReference type="PANTHER" id="PTHR33695:SF1">
    <property type="entry name" value="LIPOPROTEIN SIGNAL PEPTIDASE"/>
    <property type="match status" value="1"/>
</dbReference>
<keyword evidence="2 9" id="KW-1003">Cell membrane</keyword>
<evidence type="ECO:0000313" key="13">
    <source>
        <dbReference type="Proteomes" id="UP000257240"/>
    </source>
</evidence>
<feature type="active site" evidence="9">
    <location>
        <position position="137"/>
    </location>
</feature>
<dbReference type="HAMAP" id="MF_00161">
    <property type="entry name" value="LspA"/>
    <property type="match status" value="1"/>
</dbReference>
<dbReference type="AlphaFoldDB" id="A0A124FKY3"/>
<feature type="transmembrane region" description="Helical" evidence="9">
    <location>
        <begin position="93"/>
        <end position="118"/>
    </location>
</feature>